<gene>
    <name evidence="13" type="primary">Hb2l</name>
    <name evidence="13" type="ORF">DRYBRU_R04514</name>
</gene>
<feature type="domain" description="Ig-like" evidence="12">
    <location>
        <begin position="121"/>
        <end position="209"/>
    </location>
</feature>
<dbReference type="AlphaFoldDB" id="A0A7L3K3F6"/>
<dbReference type="InterPro" id="IPR014745">
    <property type="entry name" value="MHC_II_a/b_N"/>
</dbReference>
<dbReference type="Pfam" id="PF07654">
    <property type="entry name" value="C1-set"/>
    <property type="match status" value="1"/>
</dbReference>
<dbReference type="GO" id="GO:0002250">
    <property type="term" value="P:adaptive immune response"/>
    <property type="evidence" value="ECO:0007669"/>
    <property type="project" value="UniProtKB-KW"/>
</dbReference>
<dbReference type="InterPro" id="IPR003597">
    <property type="entry name" value="Ig_C1-set"/>
</dbReference>
<comment type="subcellular location">
    <subcellularLocation>
        <location evidence="1">Membrane</location>
        <topology evidence="1">Single-pass type I membrane protein</topology>
    </subcellularLocation>
</comment>
<dbReference type="InterPro" id="IPR050160">
    <property type="entry name" value="MHC/Immunoglobulin"/>
</dbReference>
<evidence type="ECO:0000256" key="5">
    <source>
        <dbReference type="ARBA" id="ARBA00023130"/>
    </source>
</evidence>
<evidence type="ECO:0000256" key="2">
    <source>
        <dbReference type="ARBA" id="ARBA00022692"/>
    </source>
</evidence>
<dbReference type="PROSITE" id="PS00290">
    <property type="entry name" value="IG_MHC"/>
    <property type="match status" value="1"/>
</dbReference>
<evidence type="ECO:0000313" key="14">
    <source>
        <dbReference type="Proteomes" id="UP000525319"/>
    </source>
</evidence>
<evidence type="ECO:0000256" key="10">
    <source>
        <dbReference type="SAM" id="Phobius"/>
    </source>
</evidence>
<keyword evidence="9" id="KW-0491">MHC II</keyword>
<keyword evidence="11" id="KW-0732">Signal</keyword>
<dbReference type="Pfam" id="PF00969">
    <property type="entry name" value="MHC_II_beta"/>
    <property type="match status" value="1"/>
</dbReference>
<dbReference type="Gene3D" id="2.60.40.10">
    <property type="entry name" value="Immunoglobulins"/>
    <property type="match status" value="1"/>
</dbReference>
<proteinExistence type="predicted"/>
<evidence type="ECO:0000256" key="7">
    <source>
        <dbReference type="ARBA" id="ARBA00023157"/>
    </source>
</evidence>
<dbReference type="PROSITE" id="PS50835">
    <property type="entry name" value="IG_LIKE"/>
    <property type="match status" value="1"/>
</dbReference>
<keyword evidence="3" id="KW-0391">Immunity</keyword>
<dbReference type="OrthoDB" id="10043043at2759"/>
<dbReference type="EMBL" id="VZTZ01009991">
    <property type="protein sequence ID" value="NXU35976.1"/>
    <property type="molecule type" value="Genomic_DNA"/>
</dbReference>
<feature type="chain" id="PRO_5029545381" evidence="11">
    <location>
        <begin position="19"/>
        <end position="250"/>
    </location>
</feature>
<dbReference type="InterPro" id="IPR011162">
    <property type="entry name" value="MHC_I/II-like_Ag-recog"/>
</dbReference>
<evidence type="ECO:0000256" key="9">
    <source>
        <dbReference type="ARBA" id="ARBA00023182"/>
    </source>
</evidence>
<keyword evidence="8" id="KW-0325">Glycoprotein</keyword>
<dbReference type="SUPFAM" id="SSF54452">
    <property type="entry name" value="MHC antigen-recognition domain"/>
    <property type="match status" value="1"/>
</dbReference>
<keyword evidence="5" id="KW-1064">Adaptive immunity</keyword>
<dbReference type="GO" id="GO:0042613">
    <property type="term" value="C:MHC class II protein complex"/>
    <property type="evidence" value="ECO:0007669"/>
    <property type="project" value="UniProtKB-KW"/>
</dbReference>
<dbReference type="SMART" id="SM00407">
    <property type="entry name" value="IGc1"/>
    <property type="match status" value="1"/>
</dbReference>
<evidence type="ECO:0000256" key="11">
    <source>
        <dbReference type="SAM" id="SignalP"/>
    </source>
</evidence>
<feature type="signal peptide" evidence="11">
    <location>
        <begin position="1"/>
        <end position="18"/>
    </location>
</feature>
<dbReference type="InterPro" id="IPR036179">
    <property type="entry name" value="Ig-like_dom_sf"/>
</dbReference>
<evidence type="ECO:0000313" key="13">
    <source>
        <dbReference type="EMBL" id="NXU35976.1"/>
    </source>
</evidence>
<dbReference type="Gene3D" id="3.10.320.10">
    <property type="entry name" value="Class II Histocompatibility Antigen, M Beta Chain, Chain B, domain 1"/>
    <property type="match status" value="1"/>
</dbReference>
<keyword evidence="6 10" id="KW-0472">Membrane</keyword>
<evidence type="ECO:0000256" key="4">
    <source>
        <dbReference type="ARBA" id="ARBA00022989"/>
    </source>
</evidence>
<feature type="transmembrane region" description="Helical" evidence="10">
    <location>
        <begin position="223"/>
        <end position="246"/>
    </location>
</feature>
<evidence type="ECO:0000256" key="3">
    <source>
        <dbReference type="ARBA" id="ARBA00022859"/>
    </source>
</evidence>
<feature type="non-terminal residue" evidence="13">
    <location>
        <position position="1"/>
    </location>
</feature>
<dbReference type="InterPro" id="IPR003006">
    <property type="entry name" value="Ig/MHC_CS"/>
</dbReference>
<evidence type="ECO:0000256" key="6">
    <source>
        <dbReference type="ARBA" id="ARBA00023136"/>
    </source>
</evidence>
<dbReference type="SMART" id="SM00921">
    <property type="entry name" value="MHC_II_beta"/>
    <property type="match status" value="1"/>
</dbReference>
<evidence type="ECO:0000256" key="8">
    <source>
        <dbReference type="ARBA" id="ARBA00023180"/>
    </source>
</evidence>
<name>A0A7L3K3F6_9PASS</name>
<dbReference type="InterPro" id="IPR013783">
    <property type="entry name" value="Ig-like_fold"/>
</dbReference>
<organism evidence="13 14">
    <name type="scientific">Drymodes brunneopygia</name>
    <dbReference type="NCBI Taxonomy" id="626378"/>
    <lineage>
        <taxon>Eukaryota</taxon>
        <taxon>Metazoa</taxon>
        <taxon>Chordata</taxon>
        <taxon>Craniata</taxon>
        <taxon>Vertebrata</taxon>
        <taxon>Euteleostomi</taxon>
        <taxon>Archelosauria</taxon>
        <taxon>Archosauria</taxon>
        <taxon>Dinosauria</taxon>
        <taxon>Saurischia</taxon>
        <taxon>Theropoda</taxon>
        <taxon>Coelurosauria</taxon>
        <taxon>Aves</taxon>
        <taxon>Neognathae</taxon>
        <taxon>Neoaves</taxon>
        <taxon>Telluraves</taxon>
        <taxon>Australaves</taxon>
        <taxon>Passeriformes</taxon>
        <taxon>Petroicidae</taxon>
        <taxon>Drymodes</taxon>
    </lineage>
</organism>
<dbReference type="FunFam" id="3.10.320.10:FF:000001">
    <property type="entry name" value="HLA class II histocompatibility antigen, DRB1-1 beta chain"/>
    <property type="match status" value="1"/>
</dbReference>
<dbReference type="PANTHER" id="PTHR19944:SF99">
    <property type="entry name" value="HLA CLASS II HISTOCOMPATIBILITY ANTIGEN, DRB1 BETA CHAIN"/>
    <property type="match status" value="1"/>
</dbReference>
<accession>A0A7L3K3F6</accession>
<keyword evidence="2 10" id="KW-0812">Transmembrane</keyword>
<protein>
    <submittedName>
        <fullName evidence="13">HB2L protein</fullName>
    </submittedName>
</protein>
<keyword evidence="14" id="KW-1185">Reference proteome</keyword>
<evidence type="ECO:0000256" key="1">
    <source>
        <dbReference type="ARBA" id="ARBA00004479"/>
    </source>
</evidence>
<dbReference type="InterPro" id="IPR007110">
    <property type="entry name" value="Ig-like_dom"/>
</dbReference>
<dbReference type="GO" id="GO:0002504">
    <property type="term" value="P:antigen processing and presentation of peptide or polysaccharide antigen via MHC class II"/>
    <property type="evidence" value="ECO:0007669"/>
    <property type="project" value="UniProtKB-KW"/>
</dbReference>
<dbReference type="InterPro" id="IPR000353">
    <property type="entry name" value="MHC_II_b_N"/>
</dbReference>
<evidence type="ECO:0000259" key="12">
    <source>
        <dbReference type="PROSITE" id="PS50835"/>
    </source>
</evidence>
<dbReference type="SUPFAM" id="SSF48726">
    <property type="entry name" value="Immunoglobulin"/>
    <property type="match status" value="1"/>
</dbReference>
<dbReference type="Proteomes" id="UP000525319">
    <property type="component" value="Unassembled WGS sequence"/>
</dbReference>
<comment type="caution">
    <text evidence="13">The sequence shown here is derived from an EMBL/GenBank/DDBJ whole genome shotgun (WGS) entry which is preliminary data.</text>
</comment>
<keyword evidence="7" id="KW-1015">Disulfide bond</keyword>
<keyword evidence="4 10" id="KW-1133">Transmembrane helix</keyword>
<reference evidence="13 14" key="1">
    <citation type="submission" date="2019-09" db="EMBL/GenBank/DDBJ databases">
        <title>Bird 10,000 Genomes (B10K) Project - Family phase.</title>
        <authorList>
            <person name="Zhang G."/>
        </authorList>
    </citation>
    <scope>NUCLEOTIDE SEQUENCE [LARGE SCALE GENOMIC DNA]</scope>
    <source>
        <strain evidence="13">B10K-DU-030-03</strain>
    </source>
</reference>
<sequence length="250" mass="28304">MGCVAAAGFVLVVLVVLGAPPAEDTELSGVFQEMVKSECHFMNGMEKVRFVKRFIHNREQYLHFDSDVGVFVGDTPFGEKVSRYWNSNLEWMEYRRAAVDRHCRHNYELSIPFLVGRRVPPSVSISLVPSSSQPGPGHLLCSVMDFYPAEIQVRWFQGQQEISGHVMTTDIVPNGDWTYQLLVLLETPPWHGVSYTCQVEHVSLEQPLRLHWEMPPDAARSKMLTGIGGFVLGFVFLVLGLGFYLCKKVR</sequence>
<feature type="non-terminal residue" evidence="13">
    <location>
        <position position="250"/>
    </location>
</feature>
<dbReference type="PANTHER" id="PTHR19944">
    <property type="entry name" value="MHC CLASS II-RELATED"/>
    <property type="match status" value="1"/>
</dbReference>